<feature type="binding site" evidence="1">
    <location>
        <position position="308"/>
    </location>
    <ligand>
        <name>Zn(2+)</name>
        <dbReference type="ChEBI" id="CHEBI:29105"/>
    </ligand>
</feature>
<dbReference type="OrthoDB" id="10257263at2759"/>
<dbReference type="GO" id="GO:0005886">
    <property type="term" value="C:plasma membrane"/>
    <property type="evidence" value="ECO:0007669"/>
    <property type="project" value="TreeGrafter"/>
</dbReference>
<dbReference type="Gene3D" id="1.50.10.10">
    <property type="match status" value="1"/>
</dbReference>
<dbReference type="PRINTS" id="PR01950">
    <property type="entry name" value="LANCSUPER"/>
</dbReference>
<gene>
    <name evidence="3" type="ORF">M011DRAFT_464362</name>
</gene>
<organism evidence="3 4">
    <name type="scientific">Sporormia fimetaria CBS 119925</name>
    <dbReference type="NCBI Taxonomy" id="1340428"/>
    <lineage>
        <taxon>Eukaryota</taxon>
        <taxon>Fungi</taxon>
        <taxon>Dikarya</taxon>
        <taxon>Ascomycota</taxon>
        <taxon>Pezizomycotina</taxon>
        <taxon>Dothideomycetes</taxon>
        <taxon>Pleosporomycetidae</taxon>
        <taxon>Pleosporales</taxon>
        <taxon>Sporormiaceae</taxon>
        <taxon>Sporormia</taxon>
    </lineage>
</organism>
<dbReference type="PANTHER" id="PTHR12736">
    <property type="entry name" value="LANC-LIKE PROTEIN"/>
    <property type="match status" value="1"/>
</dbReference>
<dbReference type="PANTHER" id="PTHR12736:SF7">
    <property type="entry name" value="LANC-LIKE PROTEIN 3"/>
    <property type="match status" value="1"/>
</dbReference>
<protein>
    <submittedName>
        <fullName evidence="3">Lanthionine synthetase C-like protein-like protein 1</fullName>
    </submittedName>
</protein>
<dbReference type="InterPro" id="IPR007822">
    <property type="entry name" value="LANC-like"/>
</dbReference>
<dbReference type="Pfam" id="PF05147">
    <property type="entry name" value="LANC_like"/>
    <property type="match status" value="1"/>
</dbReference>
<dbReference type="InterPro" id="IPR012341">
    <property type="entry name" value="6hp_glycosidase-like_sf"/>
</dbReference>
<dbReference type="EMBL" id="MU006563">
    <property type="protein sequence ID" value="KAF2750569.1"/>
    <property type="molecule type" value="Genomic_DNA"/>
</dbReference>
<keyword evidence="4" id="KW-1185">Reference proteome</keyword>
<name>A0A6A6VL92_9PLEO</name>
<keyword evidence="1" id="KW-0479">Metal-binding</keyword>
<feature type="region of interest" description="Disordered" evidence="2">
    <location>
        <begin position="1"/>
        <end position="25"/>
    </location>
</feature>
<dbReference type="Proteomes" id="UP000799440">
    <property type="component" value="Unassembled WGS sequence"/>
</dbReference>
<dbReference type="SMART" id="SM01260">
    <property type="entry name" value="LANC_like"/>
    <property type="match status" value="1"/>
</dbReference>
<dbReference type="GO" id="GO:0031179">
    <property type="term" value="P:peptide modification"/>
    <property type="evidence" value="ECO:0007669"/>
    <property type="project" value="InterPro"/>
</dbReference>
<dbReference type="GO" id="GO:0046872">
    <property type="term" value="F:metal ion binding"/>
    <property type="evidence" value="ECO:0007669"/>
    <property type="project" value="UniProtKB-KW"/>
</dbReference>
<evidence type="ECO:0000313" key="4">
    <source>
        <dbReference type="Proteomes" id="UP000799440"/>
    </source>
</evidence>
<dbReference type="AlphaFoldDB" id="A0A6A6VL92"/>
<dbReference type="SUPFAM" id="SSF158745">
    <property type="entry name" value="LanC-like"/>
    <property type="match status" value="1"/>
</dbReference>
<dbReference type="GO" id="GO:0005975">
    <property type="term" value="P:carbohydrate metabolic process"/>
    <property type="evidence" value="ECO:0007669"/>
    <property type="project" value="InterPro"/>
</dbReference>
<proteinExistence type="predicted"/>
<evidence type="ECO:0000256" key="2">
    <source>
        <dbReference type="SAM" id="MobiDB-lite"/>
    </source>
</evidence>
<accession>A0A6A6VL92</accession>
<feature type="binding site" evidence="1">
    <location>
        <position position="309"/>
    </location>
    <ligand>
        <name>Zn(2+)</name>
        <dbReference type="ChEBI" id="CHEBI:29105"/>
    </ligand>
</feature>
<feature type="binding site" evidence="1">
    <location>
        <position position="260"/>
    </location>
    <ligand>
        <name>Zn(2+)</name>
        <dbReference type="ChEBI" id="CHEBI:29105"/>
    </ligand>
</feature>
<reference evidence="3" key="1">
    <citation type="journal article" date="2020" name="Stud. Mycol.">
        <title>101 Dothideomycetes genomes: a test case for predicting lifestyles and emergence of pathogens.</title>
        <authorList>
            <person name="Haridas S."/>
            <person name="Albert R."/>
            <person name="Binder M."/>
            <person name="Bloem J."/>
            <person name="Labutti K."/>
            <person name="Salamov A."/>
            <person name="Andreopoulos B."/>
            <person name="Baker S."/>
            <person name="Barry K."/>
            <person name="Bills G."/>
            <person name="Bluhm B."/>
            <person name="Cannon C."/>
            <person name="Castanera R."/>
            <person name="Culley D."/>
            <person name="Daum C."/>
            <person name="Ezra D."/>
            <person name="Gonzalez J."/>
            <person name="Henrissat B."/>
            <person name="Kuo A."/>
            <person name="Liang C."/>
            <person name="Lipzen A."/>
            <person name="Lutzoni F."/>
            <person name="Magnuson J."/>
            <person name="Mondo S."/>
            <person name="Nolan M."/>
            <person name="Ohm R."/>
            <person name="Pangilinan J."/>
            <person name="Park H.-J."/>
            <person name="Ramirez L."/>
            <person name="Alfaro M."/>
            <person name="Sun H."/>
            <person name="Tritt A."/>
            <person name="Yoshinaga Y."/>
            <person name="Zwiers L.-H."/>
            <person name="Turgeon B."/>
            <person name="Goodwin S."/>
            <person name="Spatafora J."/>
            <person name="Crous P."/>
            <person name="Grigoriev I."/>
        </authorList>
    </citation>
    <scope>NUCLEOTIDE SEQUENCE</scope>
    <source>
        <strain evidence="3">CBS 119925</strain>
    </source>
</reference>
<evidence type="ECO:0000256" key="1">
    <source>
        <dbReference type="PIRSR" id="PIRSR607822-1"/>
    </source>
</evidence>
<dbReference type="CDD" id="cd04794">
    <property type="entry name" value="euk_LANCL"/>
    <property type="match status" value="1"/>
</dbReference>
<evidence type="ECO:0000313" key="3">
    <source>
        <dbReference type="EMBL" id="KAF2750569.1"/>
    </source>
</evidence>
<keyword evidence="1" id="KW-0862">Zinc</keyword>
<sequence length="381" mass="42766">MGQHDEASAQATPPRYFRNDAEPTRRDPHKQLLASLQRLVNDYPPHRISPGGGLYYGPISVAYLFYALHKLYPDLTVDEYPLNTWSAAYIEQAQKHFKDYPGPSASKCGVSDDVMCLLALYAVTAKDTDTAKELCDFAAVTIEQDASNEWLYGRSGYLYLLRLVRGAFRDNREIQELIEDTADEVIENIMDSPRPWKWHGKAYVGAVHGAIGIITQIVLTDPSWAPKLEAELGALLSYQYESGNFPSSLPPGRDRLVQFCHGAPGVVASLISIQKYFPEIQDRISRVVEKGRECIRERGLLTKEPCLCHGITGNALALEDRDFEHFLTYTTGHEMRSMAKDGMLVKSDDPSALWCGEAGRAWAWAVADKKLEKRFLGYNDI</sequence>